<evidence type="ECO:0000313" key="2">
    <source>
        <dbReference type="Proteomes" id="UP000031449"/>
    </source>
</evidence>
<dbReference type="KEGG" id="jeo:JMA_39990"/>
<gene>
    <name evidence="1" type="ORF">JMA_39990</name>
</gene>
<dbReference type="BioCyc" id="JESP1508404:G14D9-13283-MONOMER"/>
<dbReference type="HOGENOM" id="CLU_1530534_0_0_9"/>
<proteinExistence type="predicted"/>
<organism evidence="1 2">
    <name type="scientific">Jeotgalibacillus malaysiensis</name>
    <dbReference type="NCBI Taxonomy" id="1508404"/>
    <lineage>
        <taxon>Bacteria</taxon>
        <taxon>Bacillati</taxon>
        <taxon>Bacillota</taxon>
        <taxon>Bacilli</taxon>
        <taxon>Bacillales</taxon>
        <taxon>Caryophanaceae</taxon>
        <taxon>Jeotgalibacillus</taxon>
    </lineage>
</organism>
<protein>
    <submittedName>
        <fullName evidence="1">Uncharacterized protein</fullName>
    </submittedName>
</protein>
<name>A0A0B5AXC2_9BACL</name>
<dbReference type="Proteomes" id="UP000031449">
    <property type="component" value="Plasmid unnamed"/>
</dbReference>
<geneLocation type="plasmid" evidence="2"/>
<keyword evidence="1" id="KW-0614">Plasmid</keyword>
<accession>A0A0B5AXC2</accession>
<dbReference type="EMBL" id="CP009417">
    <property type="protein sequence ID" value="AJD93317.1"/>
    <property type="molecule type" value="Genomic_DNA"/>
</dbReference>
<evidence type="ECO:0000313" key="1">
    <source>
        <dbReference type="EMBL" id="AJD93317.1"/>
    </source>
</evidence>
<keyword evidence="2" id="KW-1185">Reference proteome</keyword>
<reference evidence="1 2" key="1">
    <citation type="submission" date="2014-08" db="EMBL/GenBank/DDBJ databases">
        <title>Complete genome of a marine bacteria Jeotgalibacillus malaysiensis.</title>
        <authorList>
            <person name="Yaakop A.S."/>
            <person name="Chan K.-G."/>
            <person name="Goh K.M."/>
        </authorList>
    </citation>
    <scope>NUCLEOTIDE SEQUENCE [LARGE SCALE GENOMIC DNA]</scope>
    <source>
        <strain evidence="1 2">D5</strain>
        <plasmid evidence="2">Plasmid</plasmid>
    </source>
</reference>
<dbReference type="AlphaFoldDB" id="A0A0B5AXC2"/>
<sequence>MATLTGYALLEKVFGEEGAEEFHPGELDFIEGVTDIEQNSLGVDGWYETILHSFRYEGKLYSIEERSHVSDNVCDSKLLMDTFCEVEEPKTVFLLLTHQTETTVSPEDFDAQKLYQHMVEEKKTHVTMGEGEDALFQVHIKEYPGIIPTDFLEIVTGKLLVDEEQTQELIQVQPI</sequence>